<reference evidence="2" key="1">
    <citation type="submission" date="2019-07" db="EMBL/GenBank/DDBJ databases">
        <title>Toxilogical consequences of a new and cryptic species of cyanobacteria (Komarekiella delphini-convector) recovered from the epidermis of a bottlenose dolphin and 1500 ft. in the air.</title>
        <authorList>
            <person name="Brown A.O."/>
            <person name="Dvorak P."/>
            <person name="Villanueva C.D."/>
            <person name="Foss A.J."/>
            <person name="Garvey A.D."/>
            <person name="Gibson Q.A."/>
            <person name="Johansen J.R."/>
            <person name="Casamatta D.A."/>
        </authorList>
    </citation>
    <scope>NUCLEOTIDE SEQUENCE</scope>
    <source>
        <strain evidence="2">SJRDD-AB1</strain>
    </source>
</reference>
<proteinExistence type="predicted"/>
<keyword evidence="3" id="KW-1185">Reference proteome</keyword>
<gene>
    <name evidence="2" type="ORF">FNW02_30470</name>
</gene>
<protein>
    <submittedName>
        <fullName evidence="2">DUF3466 family protein</fullName>
    </submittedName>
</protein>
<feature type="signal peptide" evidence="1">
    <location>
        <begin position="1"/>
        <end position="34"/>
    </location>
</feature>
<sequence>MVLINTLKTTVTKLPILCGMAALMTLGINPSAMAAILYDLTDVGQGSAYGLNDVGQVVGAFSTGKGNHAFVWSKSSGMTDLGILPGGSYSIANDINDVGQVVGRSGSTKGERAFLWSKSSGMTNLGTLGGRSVATAINNAGQVVGSSNLGLTDDSPPPTSRAFLWSQSTGMTNLGTLSGEDLGNYSFGADINDAGQVVGTTTANNSGFENAFVWTSSGGMTLISRSKDDGASSAAIAINNVGDVAGSIYDYTGPYISSAVVWSDGDEIDLGSTIPVPGTDENFYTGIAAYDINDAGQVIGNGFFYRYTDGPFVWTSDTGVRDLNTLIDPSLGWRLSVVRAINNKGQIVGTGTDKDGNARAFLLTPKSAEPVPEPLTIGATLLAGAGLTSLRYRQRQLHRSTNVAK</sequence>
<dbReference type="Pfam" id="PF11949">
    <property type="entry name" value="DUF3466"/>
    <property type="match status" value="2"/>
</dbReference>
<dbReference type="InterPro" id="IPR022562">
    <property type="entry name" value="DUF3466"/>
</dbReference>
<dbReference type="Proteomes" id="UP001165986">
    <property type="component" value="Unassembled WGS sequence"/>
</dbReference>
<keyword evidence="1" id="KW-0732">Signal</keyword>
<comment type="caution">
    <text evidence="2">The sequence shown here is derived from an EMBL/GenBank/DDBJ whole genome shotgun (WGS) entry which is preliminary data.</text>
</comment>
<evidence type="ECO:0000313" key="2">
    <source>
        <dbReference type="EMBL" id="MBD6620007.1"/>
    </source>
</evidence>
<organism evidence="2 3">
    <name type="scientific">Komarekiella delphini-convector SJRDD-AB1</name>
    <dbReference type="NCBI Taxonomy" id="2593771"/>
    <lineage>
        <taxon>Bacteria</taxon>
        <taxon>Bacillati</taxon>
        <taxon>Cyanobacteriota</taxon>
        <taxon>Cyanophyceae</taxon>
        <taxon>Nostocales</taxon>
        <taxon>Nostocaceae</taxon>
        <taxon>Komarekiella</taxon>
        <taxon>Komarekiella delphini-convector</taxon>
    </lineage>
</organism>
<feature type="chain" id="PRO_5041244764" evidence="1">
    <location>
        <begin position="35"/>
        <end position="405"/>
    </location>
</feature>
<evidence type="ECO:0000313" key="3">
    <source>
        <dbReference type="Proteomes" id="UP001165986"/>
    </source>
</evidence>
<dbReference type="AlphaFoldDB" id="A0AA40VUB3"/>
<evidence type="ECO:0000256" key="1">
    <source>
        <dbReference type="SAM" id="SignalP"/>
    </source>
</evidence>
<dbReference type="NCBIfam" id="TIGR02913">
    <property type="entry name" value="HAF_rpt"/>
    <property type="match status" value="4"/>
</dbReference>
<dbReference type="InterPro" id="IPR014262">
    <property type="entry name" value="HAF_rpt"/>
</dbReference>
<name>A0AA40VUB3_9NOST</name>
<accession>A0AA40VUB3</accession>
<dbReference type="EMBL" id="VJXY01000052">
    <property type="protein sequence ID" value="MBD6620007.1"/>
    <property type="molecule type" value="Genomic_DNA"/>
</dbReference>
<dbReference type="RefSeq" id="WP_191761209.1">
    <property type="nucleotide sequence ID" value="NZ_VJXY01000052.1"/>
</dbReference>